<dbReference type="AlphaFoldDB" id="A0A8E0WUC9"/>
<evidence type="ECO:0000313" key="3">
    <source>
        <dbReference type="Proteomes" id="UP000028135"/>
    </source>
</evidence>
<feature type="domain" description="DNA primase/polymerase bifunctional N-terminal" evidence="1">
    <location>
        <begin position="15"/>
        <end position="184"/>
    </location>
</feature>
<sequence length="805" mass="87736">MADVDPHAIRMVDAAMAYIGAGFRLVQLKPGSKQPLSEKGWQNATPTARDFEGSKNIGVQLGEKSGHLVDIDLDIPQARSLAGMECFFGHLPSFRRASLPANSPGHRLVVCRDAPDKVEKFGFTKQTELDAIGALNLPKAMVLEVRAGKGFTVFPPSVIGGDPLVSNTPPNGSTDIPEMDWEELRFRAGLLAFVSFAAACYPPEGGRDWFCFHLAGALVHLGVEPETADEIVVAVARLNGDMSDERRGKARSAAAKRDAGEAVTGLPGFLEHVGMQACEKRLRAWLRQDDADADGDGYEQPPEDAIVLGRPDLHGMLGEIESLLVHKSGRVFRRHADLVRVSQLEEASEEDGLFRHAGLVELRTAAPGWLTVEASRVGTFVERRGKKLFRVAPTVGLLGMLHAIADESHFPAIKGLSMTPTLTCERPGYDPESKLFLAFPDGMFPPAPMQPTREQAEAALARLAHPLRGFPFVDEAARSVALSGMISAVIRGELRTCPLHEIDAPAAGTGKTKLAEIIGIMGTGVPPSGVTHSADGEENEKRLVAILRTGDPVVLIDNVSTELEGDFLCSMLTNETVQARILGQSERVRLSTRVLMLATGNNIRLRGDMARRAVVCRLDAKMMNPDERAFDFDAVEDVREARPQLVADALTVVRAYIAAGRPVKVPPFGSFEDWDLVRGALVWLGHVDPAETRLAVKDDNPLVEEKAELFRLLLTHIGVGRHITISQVDSNAGLEALRFALGRHLDRGEWDKRRAGRLLLRHRDVPFMGITLRSKPNRLGVQEWWIEGEPEPALADDQGDGPCPF</sequence>
<dbReference type="Proteomes" id="UP000028135">
    <property type="component" value="Unassembled WGS sequence"/>
</dbReference>
<dbReference type="SMART" id="SM00943">
    <property type="entry name" value="Prim-Pol"/>
    <property type="match status" value="1"/>
</dbReference>
<evidence type="ECO:0000259" key="1">
    <source>
        <dbReference type="SMART" id="SM00943"/>
    </source>
</evidence>
<accession>A0A8E0WUC9</accession>
<evidence type="ECO:0000313" key="2">
    <source>
        <dbReference type="EMBL" id="KER37544.1"/>
    </source>
</evidence>
<comment type="caution">
    <text evidence="2">The sequence shown here is derived from an EMBL/GenBank/DDBJ whole genome shotgun (WGS) entry which is preliminary data.</text>
</comment>
<reference evidence="2 3" key="1">
    <citation type="submission" date="2014-05" db="EMBL/GenBank/DDBJ databases">
        <title>Genome Announcement of Sphingobium lucknowense F2.</title>
        <authorList>
            <person name="Lal R."/>
            <person name="Negi V."/>
            <person name="Lata P."/>
            <person name="Sangwan N."/>
            <person name="Gupta S.K."/>
            <person name="Rao D.L.N."/>
            <person name="Das S."/>
        </authorList>
    </citation>
    <scope>NUCLEOTIDE SEQUENCE [LARGE SCALE GENOMIC DNA]</scope>
    <source>
        <strain evidence="2 3">F2</strain>
    </source>
</reference>
<dbReference type="EMBL" id="JANF02000018">
    <property type="protein sequence ID" value="KER37544.1"/>
    <property type="molecule type" value="Genomic_DNA"/>
</dbReference>
<organism evidence="2 3">
    <name type="scientific">Sphingobium indicum F2</name>
    <dbReference type="NCBI Taxonomy" id="1450518"/>
    <lineage>
        <taxon>Bacteria</taxon>
        <taxon>Pseudomonadati</taxon>
        <taxon>Pseudomonadota</taxon>
        <taxon>Alphaproteobacteria</taxon>
        <taxon>Sphingomonadales</taxon>
        <taxon>Sphingomonadaceae</taxon>
        <taxon>Sphingobium</taxon>
    </lineage>
</organism>
<dbReference type="RefSeq" id="WP_020817856.1">
    <property type="nucleotide sequence ID" value="NZ_JANF02000018.1"/>
</dbReference>
<gene>
    <name evidence="2" type="ORF">AL00_04830</name>
</gene>
<protein>
    <recommendedName>
        <fullName evidence="1">DNA primase/polymerase bifunctional N-terminal domain-containing protein</fullName>
    </recommendedName>
</protein>
<dbReference type="SUPFAM" id="SSF56747">
    <property type="entry name" value="Prim-pol domain"/>
    <property type="match status" value="1"/>
</dbReference>
<proteinExistence type="predicted"/>
<dbReference type="InterPro" id="IPR015330">
    <property type="entry name" value="DNA_primase/pol_bifunc_N"/>
</dbReference>
<dbReference type="Pfam" id="PF09250">
    <property type="entry name" value="Prim-Pol"/>
    <property type="match status" value="1"/>
</dbReference>
<name>A0A8E0WUC9_9SPHN</name>